<feature type="region of interest" description="Disordered" evidence="1">
    <location>
        <begin position="88"/>
        <end position="242"/>
    </location>
</feature>
<feature type="compositionally biased region" description="Low complexity" evidence="1">
    <location>
        <begin position="201"/>
        <end position="222"/>
    </location>
</feature>
<reference evidence="2" key="1">
    <citation type="submission" date="2023-06" db="EMBL/GenBank/DDBJ databases">
        <authorList>
            <consortium name="Lawrence Berkeley National Laboratory"/>
            <person name="Ahrendt S."/>
            <person name="Sahu N."/>
            <person name="Indic B."/>
            <person name="Wong-Bajracharya J."/>
            <person name="Merenyi Z."/>
            <person name="Ke H.-M."/>
            <person name="Monk M."/>
            <person name="Kocsube S."/>
            <person name="Drula E."/>
            <person name="Lipzen A."/>
            <person name="Balint B."/>
            <person name="Henrissat B."/>
            <person name="Andreopoulos B."/>
            <person name="Martin F.M."/>
            <person name="Harder C.B."/>
            <person name="Rigling D."/>
            <person name="Ford K.L."/>
            <person name="Foster G.D."/>
            <person name="Pangilinan J."/>
            <person name="Papanicolaou A."/>
            <person name="Barry K."/>
            <person name="LaButti K."/>
            <person name="Viragh M."/>
            <person name="Koriabine M."/>
            <person name="Yan M."/>
            <person name="Riley R."/>
            <person name="Champramary S."/>
            <person name="Plett K.L."/>
            <person name="Tsai I.J."/>
            <person name="Slot J."/>
            <person name="Sipos G."/>
            <person name="Plett J."/>
            <person name="Nagy L.G."/>
            <person name="Grigoriev I.V."/>
        </authorList>
    </citation>
    <scope>NUCLEOTIDE SEQUENCE</scope>
    <source>
        <strain evidence="2">FPL87.14</strain>
    </source>
</reference>
<comment type="caution">
    <text evidence="2">The sequence shown here is derived from an EMBL/GenBank/DDBJ whole genome shotgun (WGS) entry which is preliminary data.</text>
</comment>
<protein>
    <submittedName>
        <fullName evidence="2">Uncharacterized protein</fullName>
    </submittedName>
</protein>
<dbReference type="EMBL" id="JAUEPT010000740">
    <property type="protein sequence ID" value="KAK0421448.1"/>
    <property type="molecule type" value="Genomic_DNA"/>
</dbReference>
<feature type="compositionally biased region" description="Low complexity" evidence="1">
    <location>
        <begin position="141"/>
        <end position="169"/>
    </location>
</feature>
<accession>A0AA39IBP1</accession>
<keyword evidence="3" id="KW-1185">Reference proteome</keyword>
<feature type="compositionally biased region" description="Polar residues" evidence="1">
    <location>
        <begin position="91"/>
        <end position="100"/>
    </location>
</feature>
<gene>
    <name evidence="2" type="ORF">EV421DRAFT_1993264</name>
</gene>
<dbReference type="AlphaFoldDB" id="A0AA39IBP1"/>
<evidence type="ECO:0000313" key="2">
    <source>
        <dbReference type="EMBL" id="KAK0421448.1"/>
    </source>
</evidence>
<feature type="compositionally biased region" description="Pro residues" evidence="1">
    <location>
        <begin position="103"/>
        <end position="114"/>
    </location>
</feature>
<dbReference type="Proteomes" id="UP001175226">
    <property type="component" value="Unassembled WGS sequence"/>
</dbReference>
<evidence type="ECO:0000313" key="3">
    <source>
        <dbReference type="Proteomes" id="UP001175226"/>
    </source>
</evidence>
<sequence>ERQQSCPTCRRTVLETNPPGVQGGRDRRAPGLQAKGTLLHRIVICSRNNGAANTMDMLLPRFLNNPSPNRPLDVGNHAVNVVIQYDIHNYPPQNTPNQRDQPPSQPRPLHPPPQFVGFYGPGGVWQPWPEHAALEPTQNGASDASTSVPTSAPAPSSADAPTPSSTDASLPSSEPRNASEAAALAALRRLNRKDQPHDRVSSTTSDSSSSSSSSISSSTSDSSDGETSQMNESHSTSQATSTARVVVPSLIPLDYIHSESGSVPTARPPLNPQDRNTSRSSSEIPISQLPPTLTDDQLIVLDRVTREAIDERIRILEGVSGAVYRCIDELIRVRSALPPLPATTPTPTASMTDNGSTGREEGSNE</sequence>
<proteinExistence type="predicted"/>
<organism evidence="2 3">
    <name type="scientific">Armillaria borealis</name>
    <dbReference type="NCBI Taxonomy" id="47425"/>
    <lineage>
        <taxon>Eukaryota</taxon>
        <taxon>Fungi</taxon>
        <taxon>Dikarya</taxon>
        <taxon>Basidiomycota</taxon>
        <taxon>Agaricomycotina</taxon>
        <taxon>Agaricomycetes</taxon>
        <taxon>Agaricomycetidae</taxon>
        <taxon>Agaricales</taxon>
        <taxon>Marasmiineae</taxon>
        <taxon>Physalacriaceae</taxon>
        <taxon>Armillaria</taxon>
    </lineage>
</organism>
<feature type="non-terminal residue" evidence="2">
    <location>
        <position position="365"/>
    </location>
</feature>
<evidence type="ECO:0000256" key="1">
    <source>
        <dbReference type="SAM" id="MobiDB-lite"/>
    </source>
</evidence>
<feature type="compositionally biased region" description="Polar residues" evidence="1">
    <location>
        <begin position="273"/>
        <end position="290"/>
    </location>
</feature>
<name>A0AA39IBP1_9AGAR</name>
<feature type="region of interest" description="Disordered" evidence="1">
    <location>
        <begin position="338"/>
        <end position="365"/>
    </location>
</feature>
<feature type="region of interest" description="Disordered" evidence="1">
    <location>
        <begin position="258"/>
        <end position="290"/>
    </location>
</feature>
<feature type="compositionally biased region" description="Polar residues" evidence="1">
    <location>
        <begin position="225"/>
        <end position="242"/>
    </location>
</feature>
<feature type="region of interest" description="Disordered" evidence="1">
    <location>
        <begin position="1"/>
        <end position="29"/>
    </location>
</feature>